<name>A0A142B9Z1_9GAMM</name>
<proteinExistence type="predicted"/>
<dbReference type="AlphaFoldDB" id="A0A142B9Z1"/>
<evidence type="ECO:0000313" key="1">
    <source>
        <dbReference type="EMBL" id="AMO55567.1"/>
    </source>
</evidence>
<organism evidence="1 2">
    <name type="scientific">Endozoicomonas montiporae CL-33</name>
    <dbReference type="NCBI Taxonomy" id="570277"/>
    <lineage>
        <taxon>Bacteria</taxon>
        <taxon>Pseudomonadati</taxon>
        <taxon>Pseudomonadota</taxon>
        <taxon>Gammaproteobacteria</taxon>
        <taxon>Oceanospirillales</taxon>
        <taxon>Endozoicomonadaceae</taxon>
        <taxon>Endozoicomonas</taxon>
    </lineage>
</organism>
<dbReference type="KEGG" id="emp:EZMO1_1379"/>
<reference evidence="1 2" key="1">
    <citation type="journal article" date="2016" name="Front. Microbiol.">
        <title>Genomic Insight into the Host-Endosymbiont Relationship of Endozoicomonas montiporae CL-33(T) with its Coral Host.</title>
        <authorList>
            <person name="Ding J.-Y."/>
            <person name="Shiu J.-H."/>
            <person name="Chen W.-M."/>
            <person name="Chiang Y.-R."/>
            <person name="Tang S.-L."/>
        </authorList>
    </citation>
    <scope>NUCLEOTIDE SEQUENCE [LARGE SCALE GENOMIC DNA]</scope>
    <source>
        <strain evidence="1 2">CL-33</strain>
    </source>
</reference>
<dbReference type="EMBL" id="CP013251">
    <property type="protein sequence ID" value="AMO55567.1"/>
    <property type="molecule type" value="Genomic_DNA"/>
</dbReference>
<dbReference type="Proteomes" id="UP000071065">
    <property type="component" value="Chromosome"/>
</dbReference>
<gene>
    <name evidence="1" type="ORF">EZMO1_1379</name>
</gene>
<evidence type="ECO:0000313" key="2">
    <source>
        <dbReference type="Proteomes" id="UP000071065"/>
    </source>
</evidence>
<sequence>MESFTPANETFLKRRMNPLSEHTAWFNRAADGGVGWRGEAPERIGTIC</sequence>
<accession>A0A142B9Z1</accession>
<protein>
    <submittedName>
        <fullName evidence="1">Uncharacterized protein</fullName>
    </submittedName>
</protein>